<keyword evidence="6" id="KW-0443">Lipid metabolism</keyword>
<dbReference type="EC" id="3.1.4.4" evidence="2"/>
<dbReference type="PROSITE" id="PS50035">
    <property type="entry name" value="PLD"/>
    <property type="match status" value="1"/>
</dbReference>
<organism evidence="8 9">
    <name type="scientific">Tetracentron sinense</name>
    <name type="common">Spur-leaf</name>
    <dbReference type="NCBI Taxonomy" id="13715"/>
    <lineage>
        <taxon>Eukaryota</taxon>
        <taxon>Viridiplantae</taxon>
        <taxon>Streptophyta</taxon>
        <taxon>Embryophyta</taxon>
        <taxon>Tracheophyta</taxon>
        <taxon>Spermatophyta</taxon>
        <taxon>Magnoliopsida</taxon>
        <taxon>Trochodendrales</taxon>
        <taxon>Trochodendraceae</taxon>
        <taxon>Tetracentron</taxon>
    </lineage>
</organism>
<reference evidence="8 9" key="1">
    <citation type="submission" date="2020-04" db="EMBL/GenBank/DDBJ databases">
        <title>Plant Genome Project.</title>
        <authorList>
            <person name="Zhang R.-G."/>
        </authorList>
    </citation>
    <scope>NUCLEOTIDE SEQUENCE [LARGE SCALE GENOMIC DNA]</scope>
    <source>
        <strain evidence="8">YNK0</strain>
        <tissue evidence="8">Leaf</tissue>
    </source>
</reference>
<evidence type="ECO:0000256" key="3">
    <source>
        <dbReference type="ARBA" id="ARBA00022737"/>
    </source>
</evidence>
<keyword evidence="3" id="KW-0677">Repeat</keyword>
<dbReference type="PANTHER" id="PTHR18896">
    <property type="entry name" value="PHOSPHOLIPASE D"/>
    <property type="match status" value="1"/>
</dbReference>
<gene>
    <name evidence="8" type="ORF">HHK36_030639</name>
</gene>
<dbReference type="AlphaFoldDB" id="A0A834YA81"/>
<comment type="caution">
    <text evidence="8">The sequence shown here is derived from an EMBL/GenBank/DDBJ whole genome shotgun (WGS) entry which is preliminary data.</text>
</comment>
<feature type="domain" description="PLD phosphodiesterase" evidence="7">
    <location>
        <begin position="1"/>
        <end position="31"/>
    </location>
</feature>
<dbReference type="OMA" id="LERPIAW"/>
<evidence type="ECO:0000256" key="5">
    <source>
        <dbReference type="ARBA" id="ARBA00022963"/>
    </source>
</evidence>
<dbReference type="Gene3D" id="3.30.870.10">
    <property type="entry name" value="Endonuclease Chain A"/>
    <property type="match status" value="1"/>
</dbReference>
<evidence type="ECO:0000256" key="4">
    <source>
        <dbReference type="ARBA" id="ARBA00022801"/>
    </source>
</evidence>
<dbReference type="InterPro" id="IPR015679">
    <property type="entry name" value="PLipase_D_fam"/>
</dbReference>
<protein>
    <recommendedName>
        <fullName evidence="2">phospholipase D</fullName>
        <ecNumber evidence="2">3.1.4.4</ecNumber>
    </recommendedName>
</protein>
<dbReference type="GO" id="GO:0005886">
    <property type="term" value="C:plasma membrane"/>
    <property type="evidence" value="ECO:0007669"/>
    <property type="project" value="TreeGrafter"/>
</dbReference>
<comment type="catalytic activity">
    <reaction evidence="1">
        <text>a 1,2-diacyl-sn-glycero-3-phosphocholine + H2O = a 1,2-diacyl-sn-glycero-3-phosphate + choline + H(+)</text>
        <dbReference type="Rhea" id="RHEA:14445"/>
        <dbReference type="ChEBI" id="CHEBI:15354"/>
        <dbReference type="ChEBI" id="CHEBI:15377"/>
        <dbReference type="ChEBI" id="CHEBI:15378"/>
        <dbReference type="ChEBI" id="CHEBI:57643"/>
        <dbReference type="ChEBI" id="CHEBI:58608"/>
        <dbReference type="EC" id="3.1.4.4"/>
    </reaction>
</comment>
<dbReference type="PANTHER" id="PTHR18896:SF115">
    <property type="entry name" value="PHOSPHOLIPASE D ALPHA 1"/>
    <property type="match status" value="1"/>
</dbReference>
<dbReference type="EMBL" id="JABCRI010000024">
    <property type="protein sequence ID" value="KAF8377264.1"/>
    <property type="molecule type" value="Genomic_DNA"/>
</dbReference>
<dbReference type="Proteomes" id="UP000655225">
    <property type="component" value="Unassembled WGS sequence"/>
</dbReference>
<proteinExistence type="predicted"/>
<evidence type="ECO:0000256" key="2">
    <source>
        <dbReference type="ARBA" id="ARBA00012027"/>
    </source>
</evidence>
<dbReference type="GO" id="GO:0004630">
    <property type="term" value="F:phospholipase D activity"/>
    <property type="evidence" value="ECO:0007669"/>
    <property type="project" value="UniProtKB-EC"/>
</dbReference>
<dbReference type="SUPFAM" id="SSF56024">
    <property type="entry name" value="Phospholipase D/nuclease"/>
    <property type="match status" value="1"/>
</dbReference>
<keyword evidence="4" id="KW-0378">Hydrolase</keyword>
<evidence type="ECO:0000256" key="1">
    <source>
        <dbReference type="ARBA" id="ARBA00000798"/>
    </source>
</evidence>
<accession>A0A834YA81</accession>
<sequence>MFTHHQKIVVVDSEMPSGVLKVGGIHLCNGRYDTPFHSLCRTLDTAHHDDFHQPNFEGSLITKGGQREPWHDIHSKLERPIAWEVLFNFEQRWKRLANSAQRIRSNHDPPSPVMFLDDHETWNVHLFRSIDGGATFGFPDTLEDATKYFLGSSLCWKSDDLKVEEIGALHLIPKELSLKIVSKIEVDERFTTYVVVPMWPEEMPESGSVLAILN</sequence>
<evidence type="ECO:0000313" key="9">
    <source>
        <dbReference type="Proteomes" id="UP000655225"/>
    </source>
</evidence>
<dbReference type="OrthoDB" id="14911at2759"/>
<keyword evidence="5" id="KW-0442">Lipid degradation</keyword>
<keyword evidence="9" id="KW-1185">Reference proteome</keyword>
<evidence type="ECO:0000259" key="7">
    <source>
        <dbReference type="PROSITE" id="PS50035"/>
    </source>
</evidence>
<evidence type="ECO:0000313" key="8">
    <source>
        <dbReference type="EMBL" id="KAF8377264.1"/>
    </source>
</evidence>
<dbReference type="InterPro" id="IPR001736">
    <property type="entry name" value="PLipase_D/transphosphatidylase"/>
</dbReference>
<evidence type="ECO:0000256" key="6">
    <source>
        <dbReference type="ARBA" id="ARBA00023098"/>
    </source>
</evidence>
<name>A0A834YA81_TETSI</name>
<dbReference type="GO" id="GO:0009395">
    <property type="term" value="P:phospholipid catabolic process"/>
    <property type="evidence" value="ECO:0007669"/>
    <property type="project" value="TreeGrafter"/>
</dbReference>